<dbReference type="SUPFAM" id="SSF50494">
    <property type="entry name" value="Trypsin-like serine proteases"/>
    <property type="match status" value="2"/>
</dbReference>
<keyword evidence="4" id="KW-1185">Reference proteome</keyword>
<dbReference type="STRING" id="332999.SAMN04488511_102171"/>
<dbReference type="SMART" id="SM00228">
    <property type="entry name" value="PDZ"/>
    <property type="match status" value="1"/>
</dbReference>
<dbReference type="RefSeq" id="WP_090980312.1">
    <property type="nucleotide sequence ID" value="NZ_FOJM01000002.1"/>
</dbReference>
<dbReference type="Proteomes" id="UP000198836">
    <property type="component" value="Unassembled WGS sequence"/>
</dbReference>
<dbReference type="SUPFAM" id="SSF50156">
    <property type="entry name" value="PDZ domain-like"/>
    <property type="match status" value="1"/>
</dbReference>
<dbReference type="PANTHER" id="PTHR43019">
    <property type="entry name" value="SERINE ENDOPROTEASE DEGS"/>
    <property type="match status" value="1"/>
</dbReference>
<feature type="signal peptide" evidence="1">
    <location>
        <begin position="1"/>
        <end position="19"/>
    </location>
</feature>
<reference evidence="4" key="1">
    <citation type="submission" date="2016-10" db="EMBL/GenBank/DDBJ databases">
        <authorList>
            <person name="Varghese N."/>
            <person name="Submissions S."/>
        </authorList>
    </citation>
    <scope>NUCLEOTIDE SEQUENCE [LARGE SCALE GENOMIC DNA]</scope>
    <source>
        <strain evidence="4">DSM 18130</strain>
    </source>
</reference>
<dbReference type="InterPro" id="IPR036034">
    <property type="entry name" value="PDZ_sf"/>
</dbReference>
<keyword evidence="3" id="KW-0645">Protease</keyword>
<dbReference type="InterPro" id="IPR001478">
    <property type="entry name" value="PDZ"/>
</dbReference>
<dbReference type="PANTHER" id="PTHR43019:SF23">
    <property type="entry name" value="PROTEASE DO-LIKE 5, CHLOROPLASTIC"/>
    <property type="match status" value="1"/>
</dbReference>
<evidence type="ECO:0000259" key="2">
    <source>
        <dbReference type="PROSITE" id="PS50106"/>
    </source>
</evidence>
<gene>
    <name evidence="3" type="ORF">SAMN04488511_102171</name>
</gene>
<keyword evidence="3" id="KW-0378">Hydrolase</keyword>
<dbReference type="AlphaFoldDB" id="A0A1I0SMQ8"/>
<dbReference type="PROSITE" id="PS50106">
    <property type="entry name" value="PDZ"/>
    <property type="match status" value="1"/>
</dbReference>
<dbReference type="Pfam" id="PF13365">
    <property type="entry name" value="Trypsin_2"/>
    <property type="match status" value="1"/>
</dbReference>
<name>A0A1I0SMQ8_9SPHI</name>
<dbReference type="InterPro" id="IPR009003">
    <property type="entry name" value="Peptidase_S1_PA"/>
</dbReference>
<dbReference type="EMBL" id="FOJM01000002">
    <property type="protein sequence ID" value="SFA40800.1"/>
    <property type="molecule type" value="Genomic_DNA"/>
</dbReference>
<accession>A0A1I0SMQ8</accession>
<proteinExistence type="predicted"/>
<evidence type="ECO:0000313" key="3">
    <source>
        <dbReference type="EMBL" id="SFA40800.1"/>
    </source>
</evidence>
<dbReference type="Gene3D" id="2.40.10.120">
    <property type="match status" value="1"/>
</dbReference>
<sequence length="558" mass="61874">MRNLFKIAYLLLLFSNLVAKTQAQQEVKSAKKIESLLRKTHLGAVNACIKLVIRDTLADRDFGGFSAVIVSSDGTILTAAHSVQPTYRYRVEFPDGKKGVAIALGKIAIDAENKQFDLAMLKMEGNDSWPFVTMGDNRNLILGEGCLAISYPGSFFQTKPNLRFGRLTSLDAGDGFMESTCKMEPGDSGGALFDLQGKLIGIRDKVQINEDENFDIPVNLFRQYWSALQKPVNYHQLPISEPLLPVMASKRFTVAPPAHFSPLGHEFLNQVTTLHSTKDNIQQQIMSTAINVEQNGQQRAFWVSKSSMLGEQPWIMHNGVKIQLSVLGRDFENDLVLLSAADNMSNFQGIKIAKATYKPLSQDDLGKFLYSPIDPKDCKTGIISTIEIQLPLLFSRAQLGSLVLEEAGKMMVKDLARGYPADQVLKIGDQIIAVNGKKVQNEDGYDQEMNRLMIGDHLTLGIIRNNQTSNIDIDFTDRPTRDITRNYKGKRSLRSDGFEKVFVQDAAIRSDECGGPVFDSNGNFMGINIARHSRTATIILPVDVIKKSITKMMGSAKS</sequence>
<dbReference type="GO" id="GO:0008233">
    <property type="term" value="F:peptidase activity"/>
    <property type="evidence" value="ECO:0007669"/>
    <property type="project" value="UniProtKB-KW"/>
</dbReference>
<evidence type="ECO:0000313" key="4">
    <source>
        <dbReference type="Proteomes" id="UP000198836"/>
    </source>
</evidence>
<organism evidence="3 4">
    <name type="scientific">Pedobacter suwonensis</name>
    <dbReference type="NCBI Taxonomy" id="332999"/>
    <lineage>
        <taxon>Bacteria</taxon>
        <taxon>Pseudomonadati</taxon>
        <taxon>Bacteroidota</taxon>
        <taxon>Sphingobacteriia</taxon>
        <taxon>Sphingobacteriales</taxon>
        <taxon>Sphingobacteriaceae</taxon>
        <taxon>Pedobacter</taxon>
    </lineage>
</organism>
<feature type="domain" description="PDZ" evidence="2">
    <location>
        <begin position="387"/>
        <end position="441"/>
    </location>
</feature>
<protein>
    <submittedName>
        <fullName evidence="3">Serine protease Do</fullName>
    </submittedName>
</protein>
<keyword evidence="1" id="KW-0732">Signal</keyword>
<feature type="chain" id="PRO_5011606095" evidence="1">
    <location>
        <begin position="20"/>
        <end position="558"/>
    </location>
</feature>
<dbReference type="GO" id="GO:0006508">
    <property type="term" value="P:proteolysis"/>
    <property type="evidence" value="ECO:0007669"/>
    <property type="project" value="UniProtKB-KW"/>
</dbReference>
<dbReference type="OrthoDB" id="728837at2"/>
<evidence type="ECO:0000256" key="1">
    <source>
        <dbReference type="SAM" id="SignalP"/>
    </source>
</evidence>
<dbReference type="Pfam" id="PF13180">
    <property type="entry name" value="PDZ_2"/>
    <property type="match status" value="1"/>
</dbReference>
<dbReference type="Gene3D" id="2.30.42.10">
    <property type="match status" value="1"/>
</dbReference>